<reference evidence="3" key="1">
    <citation type="journal article" date="2019" name="Int. J. Syst. Evol. Microbiol.">
        <title>The Global Catalogue of Microorganisms (GCM) 10K type strain sequencing project: providing services to taxonomists for standard genome sequencing and annotation.</title>
        <authorList>
            <consortium name="The Broad Institute Genomics Platform"/>
            <consortium name="The Broad Institute Genome Sequencing Center for Infectious Disease"/>
            <person name="Wu L."/>
            <person name="Ma J."/>
        </authorList>
    </citation>
    <scope>NUCLEOTIDE SEQUENCE [LARGE SCALE GENOMIC DNA]</scope>
    <source>
        <strain evidence="3">CGMCC 1.16275</strain>
    </source>
</reference>
<dbReference type="InterPro" id="IPR006047">
    <property type="entry name" value="GH13_cat_dom"/>
</dbReference>
<dbReference type="Gene3D" id="3.20.20.80">
    <property type="entry name" value="Glycosidases"/>
    <property type="match status" value="1"/>
</dbReference>
<dbReference type="Proteomes" id="UP001596456">
    <property type="component" value="Unassembled WGS sequence"/>
</dbReference>
<dbReference type="RefSeq" id="WP_377359795.1">
    <property type="nucleotide sequence ID" value="NZ_JBHTCM010000014.1"/>
</dbReference>
<dbReference type="PANTHER" id="PTHR10357">
    <property type="entry name" value="ALPHA-AMYLASE FAMILY MEMBER"/>
    <property type="match status" value="1"/>
</dbReference>
<feature type="domain" description="Glycosyl hydrolase family 13 catalytic" evidence="1">
    <location>
        <begin position="13"/>
        <end position="412"/>
    </location>
</feature>
<name>A0ABW2KVY8_9PROT</name>
<accession>A0ABW2KVY8</accession>
<gene>
    <name evidence="2" type="ORF">ACFQPS_13765</name>
</gene>
<keyword evidence="3" id="KW-1185">Reference proteome</keyword>
<dbReference type="SUPFAM" id="SSF51011">
    <property type="entry name" value="Glycosyl hydrolase domain"/>
    <property type="match status" value="1"/>
</dbReference>
<protein>
    <submittedName>
        <fullName evidence="2">Alpha-amylase family protein</fullName>
    </submittedName>
</protein>
<dbReference type="SMART" id="SM00642">
    <property type="entry name" value="Aamy"/>
    <property type="match status" value="1"/>
</dbReference>
<dbReference type="CDD" id="cd11334">
    <property type="entry name" value="AmyAc_TreS"/>
    <property type="match status" value="1"/>
</dbReference>
<dbReference type="InterPro" id="IPR045857">
    <property type="entry name" value="O16G_dom_2"/>
</dbReference>
<evidence type="ECO:0000313" key="2">
    <source>
        <dbReference type="EMBL" id="MFC7334229.1"/>
    </source>
</evidence>
<evidence type="ECO:0000313" key="3">
    <source>
        <dbReference type="Proteomes" id="UP001596456"/>
    </source>
</evidence>
<evidence type="ECO:0000259" key="1">
    <source>
        <dbReference type="SMART" id="SM00642"/>
    </source>
</evidence>
<organism evidence="2 3">
    <name type="scientific">Rhodocista pekingensis</name>
    <dbReference type="NCBI Taxonomy" id="201185"/>
    <lineage>
        <taxon>Bacteria</taxon>
        <taxon>Pseudomonadati</taxon>
        <taxon>Pseudomonadota</taxon>
        <taxon>Alphaproteobacteria</taxon>
        <taxon>Rhodospirillales</taxon>
        <taxon>Azospirillaceae</taxon>
        <taxon>Rhodocista</taxon>
    </lineage>
</organism>
<dbReference type="EMBL" id="JBHTCM010000014">
    <property type="protein sequence ID" value="MFC7334229.1"/>
    <property type="molecule type" value="Genomic_DNA"/>
</dbReference>
<dbReference type="Gene3D" id="3.90.400.10">
    <property type="entry name" value="Oligo-1,6-glucosidase, Domain 2"/>
    <property type="match status" value="1"/>
</dbReference>
<dbReference type="Gene3D" id="2.60.40.1180">
    <property type="entry name" value="Golgi alpha-mannosidase II"/>
    <property type="match status" value="1"/>
</dbReference>
<comment type="caution">
    <text evidence="2">The sequence shown here is derived from an EMBL/GenBank/DDBJ whole genome shotgun (WGS) entry which is preliminary data.</text>
</comment>
<dbReference type="InterPro" id="IPR013780">
    <property type="entry name" value="Glyco_hydro_b"/>
</dbReference>
<dbReference type="Pfam" id="PF22157">
    <property type="entry name" value="SupH-like_C"/>
    <property type="match status" value="1"/>
</dbReference>
<proteinExistence type="predicted"/>
<dbReference type="InterPro" id="IPR054049">
    <property type="entry name" value="SupH-like_C"/>
</dbReference>
<dbReference type="PANTHER" id="PTHR10357:SF219">
    <property type="entry name" value="MALTOSE ALPHA-D-GLUCOSYLTRANSFERASE"/>
    <property type="match status" value="1"/>
</dbReference>
<sequence>MQNIWYKNAVIYCVDVETFQDSNGDGVGDFRGLKDRLDYIAGLGATCIWLLPFFATPNRDNGYDISDYYAVDPRLGTLGDFVEFTRLANERGLRIIVDLVVNHTSDRHPWFEAAVSDRQSAWRDWYLWSDEQPADHAEGMVFPGHQKTTWTWDDRAGAYYFHRFYEFEPDLNIANPAVREEIERIMGVWLQLGVSGFRVDAVPFVIETRPREGEWVRHYDYLGELRAFMSWRRGDAVMLAEANVTPDEVADYVGDGDRMNMMFNFIVNQRLFLALARDDARPLAAALRDLPGLPQRCQWASFLRNHDELDLGRLDPAEREACFARFAPDPDMRLYGRGIRRRLAPMLGNDRRRLELAYSLMFSLPGSPVLWYGEEIGMGDDLCQPERSAVRTPMQWSDERHGGFTAARDPVRPVIADGPFGYDRVNVAAQQRDRRSLLSWVQAAARVRRGLPELGWGGCELLETGEDTVLAHRARWRGRTSVILHNLGPDPREVTLPDLSDGGRRLQDVFSDADYDGPVDSDGPVRLSGYGYRWLQLTAA</sequence>
<dbReference type="Pfam" id="PF00128">
    <property type="entry name" value="Alpha-amylase"/>
    <property type="match status" value="2"/>
</dbReference>
<dbReference type="SUPFAM" id="SSF51445">
    <property type="entry name" value="(Trans)glycosidases"/>
    <property type="match status" value="1"/>
</dbReference>
<dbReference type="InterPro" id="IPR017853">
    <property type="entry name" value="GH"/>
</dbReference>